<dbReference type="InterPro" id="IPR001633">
    <property type="entry name" value="EAL_dom"/>
</dbReference>
<dbReference type="Gene3D" id="3.30.450.20">
    <property type="entry name" value="PAS domain"/>
    <property type="match status" value="1"/>
</dbReference>
<dbReference type="PROSITE" id="PS50883">
    <property type="entry name" value="EAL"/>
    <property type="match status" value="1"/>
</dbReference>
<evidence type="ECO:0000259" key="2">
    <source>
        <dbReference type="PROSITE" id="PS50883"/>
    </source>
</evidence>
<dbReference type="SUPFAM" id="SSF141868">
    <property type="entry name" value="EAL domain-like"/>
    <property type="match status" value="1"/>
</dbReference>
<dbReference type="CDD" id="cd01949">
    <property type="entry name" value="GGDEF"/>
    <property type="match status" value="1"/>
</dbReference>
<evidence type="ECO:0000313" key="5">
    <source>
        <dbReference type="Proteomes" id="UP000612282"/>
    </source>
</evidence>
<dbReference type="EMBL" id="BOMG01000063">
    <property type="protein sequence ID" value="GID56827.1"/>
    <property type="molecule type" value="Genomic_DNA"/>
</dbReference>
<dbReference type="InterPro" id="IPR043128">
    <property type="entry name" value="Rev_trsase/Diguanyl_cyclase"/>
</dbReference>
<evidence type="ECO:0000256" key="1">
    <source>
        <dbReference type="SAM" id="Phobius"/>
    </source>
</evidence>
<feature type="transmembrane region" description="Helical" evidence="1">
    <location>
        <begin position="137"/>
        <end position="154"/>
    </location>
</feature>
<feature type="transmembrane region" description="Helical" evidence="1">
    <location>
        <begin position="34"/>
        <end position="50"/>
    </location>
</feature>
<dbReference type="InterPro" id="IPR029787">
    <property type="entry name" value="Nucleotide_cyclase"/>
</dbReference>
<accession>A0ABQ3XEA9</accession>
<dbReference type="NCBIfam" id="TIGR00254">
    <property type="entry name" value="GGDEF"/>
    <property type="match status" value="1"/>
</dbReference>
<dbReference type="CDD" id="cd01948">
    <property type="entry name" value="EAL"/>
    <property type="match status" value="1"/>
</dbReference>
<keyword evidence="5" id="KW-1185">Reference proteome</keyword>
<dbReference type="InterPro" id="IPR035919">
    <property type="entry name" value="EAL_sf"/>
</dbReference>
<feature type="transmembrane region" description="Helical" evidence="1">
    <location>
        <begin position="86"/>
        <end position="107"/>
    </location>
</feature>
<dbReference type="PANTHER" id="PTHR44757">
    <property type="entry name" value="DIGUANYLATE CYCLASE DGCP"/>
    <property type="match status" value="1"/>
</dbReference>
<dbReference type="SUPFAM" id="SSF55073">
    <property type="entry name" value="Nucleotide cyclase"/>
    <property type="match status" value="1"/>
</dbReference>
<dbReference type="PANTHER" id="PTHR44757:SF2">
    <property type="entry name" value="BIOFILM ARCHITECTURE MAINTENANCE PROTEIN MBAA"/>
    <property type="match status" value="1"/>
</dbReference>
<dbReference type="Pfam" id="PF00563">
    <property type="entry name" value="EAL"/>
    <property type="match status" value="1"/>
</dbReference>
<dbReference type="Pfam" id="PF00990">
    <property type="entry name" value="GGDEF"/>
    <property type="match status" value="1"/>
</dbReference>
<dbReference type="Proteomes" id="UP000612282">
    <property type="component" value="Unassembled WGS sequence"/>
</dbReference>
<proteinExistence type="predicted"/>
<dbReference type="Gene3D" id="3.30.70.270">
    <property type="match status" value="1"/>
</dbReference>
<evidence type="ECO:0008006" key="6">
    <source>
        <dbReference type="Google" id="ProtNLM"/>
    </source>
</evidence>
<dbReference type="InterPro" id="IPR000160">
    <property type="entry name" value="GGDEF_dom"/>
</dbReference>
<reference evidence="4 5" key="1">
    <citation type="submission" date="2021-01" db="EMBL/GenBank/DDBJ databases">
        <title>Whole genome shotgun sequence of Actinoplanes couchii NBRC 106145.</title>
        <authorList>
            <person name="Komaki H."/>
            <person name="Tamura T."/>
        </authorList>
    </citation>
    <scope>NUCLEOTIDE SEQUENCE [LARGE SCALE GENOMIC DNA]</scope>
    <source>
        <strain evidence="4 5">NBRC 106145</strain>
    </source>
</reference>
<organism evidence="4 5">
    <name type="scientific">Actinoplanes couchii</name>
    <dbReference type="NCBI Taxonomy" id="403638"/>
    <lineage>
        <taxon>Bacteria</taxon>
        <taxon>Bacillati</taxon>
        <taxon>Actinomycetota</taxon>
        <taxon>Actinomycetes</taxon>
        <taxon>Micromonosporales</taxon>
        <taxon>Micromonosporaceae</taxon>
        <taxon>Actinoplanes</taxon>
    </lineage>
</organism>
<dbReference type="InterPro" id="IPR052155">
    <property type="entry name" value="Biofilm_reg_signaling"/>
</dbReference>
<keyword evidence="1" id="KW-1133">Transmembrane helix</keyword>
<feature type="domain" description="EAL" evidence="2">
    <location>
        <begin position="495"/>
        <end position="751"/>
    </location>
</feature>
<keyword evidence="1" id="KW-0812">Transmembrane</keyword>
<dbReference type="SUPFAM" id="SSF55785">
    <property type="entry name" value="PYP-like sensor domain (PAS domain)"/>
    <property type="match status" value="1"/>
</dbReference>
<dbReference type="InterPro" id="IPR000014">
    <property type="entry name" value="PAS"/>
</dbReference>
<feature type="transmembrane region" description="Helical" evidence="1">
    <location>
        <begin position="160"/>
        <end position="180"/>
    </location>
</feature>
<name>A0ABQ3XEA9_9ACTN</name>
<keyword evidence="1" id="KW-0472">Membrane</keyword>
<dbReference type="InterPro" id="IPR035965">
    <property type="entry name" value="PAS-like_dom_sf"/>
</dbReference>
<protein>
    <recommendedName>
        <fullName evidence="6">Diguanylate cyclase/phosphodiesterase with PAS/PAC sensor(S)</fullName>
    </recommendedName>
</protein>
<comment type="caution">
    <text evidence="4">The sequence shown here is derived from an EMBL/GenBank/DDBJ whole genome shotgun (WGS) entry which is preliminary data.</text>
</comment>
<feature type="domain" description="GGDEF" evidence="3">
    <location>
        <begin position="350"/>
        <end position="486"/>
    </location>
</feature>
<dbReference type="PROSITE" id="PS50887">
    <property type="entry name" value="GGDEF"/>
    <property type="match status" value="1"/>
</dbReference>
<dbReference type="Gene3D" id="3.20.20.450">
    <property type="entry name" value="EAL domain"/>
    <property type="match status" value="1"/>
</dbReference>
<dbReference type="SMART" id="SM00267">
    <property type="entry name" value="GGDEF"/>
    <property type="match status" value="1"/>
</dbReference>
<gene>
    <name evidence="4" type="ORF">Aco03nite_052310</name>
</gene>
<dbReference type="Pfam" id="PF08447">
    <property type="entry name" value="PAS_3"/>
    <property type="match status" value="1"/>
</dbReference>
<evidence type="ECO:0000259" key="3">
    <source>
        <dbReference type="PROSITE" id="PS50887"/>
    </source>
</evidence>
<sequence length="754" mass="81084">MSVPAEPIQGPVKRWANFESREHGHLARQIRHNLWIFTALTGMGLVRVGFDWPATGHWVLAPLALAMVVLAGATRLPLDRLAARSWIRPVMAGAYVAALGALALFAAGDPEPTVMFATGAMVTMVAASTTSGVRDGLGVGAAGVAGLLIMMALFGGDHGYLNLTLLIVMATMTALCAFTTHNRRLQQEQRDEIAYRTSALLENGSDAILAVNAAGVGYVSSSSGRVLGHEGGELTLDSLTAMIHPDERERVSAFLTELAAAPARHTARIESRSRHRDGDYLDVEVIGTNHLADPLIGALILTVRDVSTQKALRGELDRQAISDPLTGLPNRALLRDRIGSAVRRHTRTAGRVSLLLIDLDDFKKVNDTLGHLTGDEFLLAQARRMAAAVRPGDTLARLGGDEFAVLVEDLDEIGLHTLAQRLLAAVHEPVRLGDSVLTGGASIGIATVKAGESSDIDLTDELIRDADLAMYAAKKAGRDRAVTFEESMYQAAVAEAEARTELERALDRNEFVVVYQPIVDLPSGLPIGVEALVRWQHPERGLLGPNEFIAHAERTGLIVPLGAGVLRVACQEMARWHREIPGAAAMRVSVNLSARQFQEPGLVDMVREVLAETGIAPEKVVLEITESMAMEDVDATVLVLHRLRDLGVRLAIDDFGTGYSSLSYLSRFPIDILKIDKAFVDGITANREDAALAEAVVGLGRALRLQTVAEGIEQADQQSLLTGLGCTYGQGYLFARPISADEITAMLREMRADS</sequence>
<dbReference type="SMART" id="SM00052">
    <property type="entry name" value="EAL"/>
    <property type="match status" value="1"/>
</dbReference>
<dbReference type="InterPro" id="IPR013655">
    <property type="entry name" value="PAS_fold_3"/>
</dbReference>
<evidence type="ECO:0000313" key="4">
    <source>
        <dbReference type="EMBL" id="GID56827.1"/>
    </source>
</evidence>
<feature type="transmembrane region" description="Helical" evidence="1">
    <location>
        <begin position="56"/>
        <end position="74"/>
    </location>
</feature>
<dbReference type="NCBIfam" id="TIGR00229">
    <property type="entry name" value="sensory_box"/>
    <property type="match status" value="1"/>
</dbReference>